<organism evidence="2 3">
    <name type="scientific">Dorea longicatena</name>
    <dbReference type="NCBI Taxonomy" id="88431"/>
    <lineage>
        <taxon>Bacteria</taxon>
        <taxon>Bacillati</taxon>
        <taxon>Bacillota</taxon>
        <taxon>Clostridia</taxon>
        <taxon>Lachnospirales</taxon>
        <taxon>Lachnospiraceae</taxon>
        <taxon>Dorea</taxon>
    </lineage>
</organism>
<dbReference type="EC" id="3.1.3.90" evidence="2"/>
<dbReference type="InterPro" id="IPR036691">
    <property type="entry name" value="Endo/exonu/phosph_ase_sf"/>
</dbReference>
<dbReference type="Gene3D" id="3.60.10.10">
    <property type="entry name" value="Endonuclease/exonuclease/phosphatase"/>
    <property type="match status" value="1"/>
</dbReference>
<dbReference type="AlphaFoldDB" id="A0A564SMX3"/>
<evidence type="ECO:0000259" key="1">
    <source>
        <dbReference type="Pfam" id="PF03372"/>
    </source>
</evidence>
<gene>
    <name evidence="2" type="primary">mapP</name>
    <name evidence="2" type="ORF">DLSSTS7063_00770</name>
</gene>
<protein>
    <submittedName>
        <fullName evidence="2">Maltose 6'-phosphate phosphatase</fullName>
        <ecNumber evidence="2">3.1.3.90</ecNumber>
    </submittedName>
</protein>
<proteinExistence type="predicted"/>
<dbReference type="InterPro" id="IPR005135">
    <property type="entry name" value="Endo/exonuclease/phosphatase"/>
</dbReference>
<dbReference type="RefSeq" id="WP_144099977.1">
    <property type="nucleotide sequence ID" value="NZ_CABHNM010000019.1"/>
</dbReference>
<evidence type="ECO:0000313" key="3">
    <source>
        <dbReference type="Proteomes" id="UP000398619"/>
    </source>
</evidence>
<evidence type="ECO:0000313" key="2">
    <source>
        <dbReference type="EMBL" id="VUW96506.1"/>
    </source>
</evidence>
<dbReference type="GO" id="GO:0016787">
    <property type="term" value="F:hydrolase activity"/>
    <property type="evidence" value="ECO:0007669"/>
    <property type="project" value="UniProtKB-KW"/>
</dbReference>
<dbReference type="EMBL" id="CABHNM010000019">
    <property type="protein sequence ID" value="VUW96506.1"/>
    <property type="molecule type" value="Genomic_DNA"/>
</dbReference>
<name>A0A564SMX3_9FIRM</name>
<sequence length="220" mass="25459">MKLLTLNTHSLEEPGYVEKTERFIEMLSKEQPDIVALQEVNQSQNEAELPDAMLDGYIRCGGFELPVRQDNHAGYVVKELKKRGIYYEWTWISAKTGYGKYDEGMALLSKKPIARVQQFLTSKTDDCEDWKTRRILGIQPEGSSDWFFTVHMGWWNDEEEPFVDQWKCIQETLKDSKYREGTIWLMGDFNSQDDVRASNVISNGKNAPVVSNHYGVMIMV</sequence>
<dbReference type="Pfam" id="PF03372">
    <property type="entry name" value="Exo_endo_phos"/>
    <property type="match status" value="1"/>
</dbReference>
<reference evidence="2 3" key="1">
    <citation type="submission" date="2019-07" db="EMBL/GenBank/DDBJ databases">
        <authorList>
            <person name="Hibberd C M."/>
            <person name="Gehrig L. J."/>
            <person name="Chang H.-W."/>
            <person name="Venkatesh S."/>
        </authorList>
    </citation>
    <scope>NUCLEOTIDE SEQUENCE [LARGE SCALE GENOMIC DNA]</scope>
    <source>
        <strain evidence="2">Dorea_longicatena_SSTS_Bg7063</strain>
    </source>
</reference>
<accession>A0A564SMX3</accession>
<dbReference type="SUPFAM" id="SSF56219">
    <property type="entry name" value="DNase I-like"/>
    <property type="match status" value="1"/>
</dbReference>
<feature type="domain" description="Endonuclease/exonuclease/phosphatase" evidence="1">
    <location>
        <begin position="4"/>
        <end position="196"/>
    </location>
</feature>
<keyword evidence="2" id="KW-0378">Hydrolase</keyword>
<dbReference type="Proteomes" id="UP000398619">
    <property type="component" value="Unassembled WGS sequence"/>
</dbReference>